<organism evidence="3 4">
    <name type="scientific">Candidatus Mycobacterium wuenschmannii</name>
    <dbReference type="NCBI Taxonomy" id="3027808"/>
    <lineage>
        <taxon>Bacteria</taxon>
        <taxon>Bacillati</taxon>
        <taxon>Actinomycetota</taxon>
        <taxon>Actinomycetes</taxon>
        <taxon>Mycobacteriales</taxon>
        <taxon>Mycobacteriaceae</taxon>
        <taxon>Mycobacterium</taxon>
    </lineage>
</organism>
<protein>
    <submittedName>
        <fullName evidence="3">Alpha/beta hydrolase</fullName>
    </submittedName>
</protein>
<evidence type="ECO:0000259" key="2">
    <source>
        <dbReference type="Pfam" id="PF06259"/>
    </source>
</evidence>
<keyword evidence="3" id="KW-0378">Hydrolase</keyword>
<dbReference type="Pfam" id="PF06259">
    <property type="entry name" value="Abhydrolase_8"/>
    <property type="match status" value="1"/>
</dbReference>
<reference evidence="3 4" key="1">
    <citation type="journal article" date="2023" name="Microbiol. Resour. Announc.">
        <title>Complete Genome Sequence of Mycobacterium wuenschmanii, a novel Nontuberculous Mycobacterium Isolated from a captive population of Amazon Milk Frogs.</title>
        <authorList>
            <person name="Hicks J."/>
            <person name="Zeineldin M."/>
            <person name="Ward H."/>
            <person name="Wuenschmann A."/>
            <person name="Camp P."/>
            <person name="Farrell D."/>
            <person name="Lehman K."/>
            <person name="Thacker T."/>
            <person name="Cuthbert E."/>
        </authorList>
    </citation>
    <scope>NUCLEOTIDE SEQUENCE [LARGE SCALE GENOMIC DNA]</scope>
    <source>
        <strain evidence="3 4">Wuenschmanii</strain>
    </source>
</reference>
<dbReference type="InterPro" id="IPR010427">
    <property type="entry name" value="DUF1023"/>
</dbReference>
<dbReference type="Proteomes" id="UP001236585">
    <property type="component" value="Chromosome"/>
</dbReference>
<name>A0ABY8VQB3_9MYCO</name>
<feature type="domain" description="DUF1023" evidence="2">
    <location>
        <begin position="292"/>
        <end position="466"/>
    </location>
</feature>
<dbReference type="InterPro" id="IPR029058">
    <property type="entry name" value="AB_hydrolase_fold"/>
</dbReference>
<dbReference type="SUPFAM" id="SSF53474">
    <property type="entry name" value="alpha/beta-Hydrolases"/>
    <property type="match status" value="1"/>
</dbReference>
<dbReference type="RefSeq" id="WP_285184885.1">
    <property type="nucleotide sequence ID" value="NZ_CP126981.1"/>
</dbReference>
<sequence length="561" mass="59264">MTISLADIDRWNPQAITTVFQAAISRARGTRTASNAIGQTMGFLDWGGDAADAAKAATHRTMLTLDDHAAACEAVGRAAEKAAGEVQGIKDRLAQIRETANHYRLSIDNSTGMVSLPANLSSFSAADQREIRDAQIRVMLAIAQLLSDAQAADDDLAAAIRGADGDLSPDQVNAETSGAPTTMPRVPPKGTEPTDVTKWWHSLTPSQQDLVRAASPDSIRNLEGIPTDIRSALNKPVLQSEILRLQNGWLDRNGVWHTDPAKLADLTSLSQTLATRPDARLIELDTTSNPFKVLAAVGIGDVDNAERVGVTTGGLNTRVSSSVDSMVREAETQRASASKMRTEAGISNPDAVASIAYLGYDAPSNLVGVTHDYMARDAAGPLNSFYKGIAATSNVSDQHITAFGHSYGSLVTSLALQQGAPVSDVVLYGSPGTELTNASQLGVQPGHAYYMIGVNDGVSEIIPEFGAFGRAPQDVPGFTELSVNSGMGPGDNQWHERAYGHSEYARDGDNRQLRMSGYNMAAVLGGLPSTDLVTPPVLPPPTIPSGPGPFGLPIPNPDYHP</sequence>
<accession>A0ABY8VQB3</accession>
<keyword evidence="4" id="KW-1185">Reference proteome</keyword>
<gene>
    <name evidence="3" type="ORF">PT015_12800</name>
</gene>
<evidence type="ECO:0000313" key="3">
    <source>
        <dbReference type="EMBL" id="WIM85828.1"/>
    </source>
</evidence>
<evidence type="ECO:0000256" key="1">
    <source>
        <dbReference type="SAM" id="MobiDB-lite"/>
    </source>
</evidence>
<evidence type="ECO:0000313" key="4">
    <source>
        <dbReference type="Proteomes" id="UP001236585"/>
    </source>
</evidence>
<dbReference type="GO" id="GO:0016787">
    <property type="term" value="F:hydrolase activity"/>
    <property type="evidence" value="ECO:0007669"/>
    <property type="project" value="UniProtKB-KW"/>
</dbReference>
<proteinExistence type="predicted"/>
<feature type="region of interest" description="Disordered" evidence="1">
    <location>
        <begin position="163"/>
        <end position="195"/>
    </location>
</feature>
<feature type="compositionally biased region" description="Polar residues" evidence="1">
    <location>
        <begin position="170"/>
        <end position="180"/>
    </location>
</feature>
<dbReference type="EMBL" id="CP126981">
    <property type="protein sequence ID" value="WIM85828.1"/>
    <property type="molecule type" value="Genomic_DNA"/>
</dbReference>